<keyword evidence="6" id="KW-0597">Phosphoprotein</keyword>
<evidence type="ECO:0000256" key="2">
    <source>
        <dbReference type="ARBA" id="ARBA00012121"/>
    </source>
</evidence>
<dbReference type="EC" id="2.7.1.25" evidence="2 6"/>
<organism evidence="9 10">
    <name type="scientific">Streptomyces atrovirens</name>
    <dbReference type="NCBI Taxonomy" id="285556"/>
    <lineage>
        <taxon>Bacteria</taxon>
        <taxon>Bacillati</taxon>
        <taxon>Actinomycetota</taxon>
        <taxon>Actinomycetes</taxon>
        <taxon>Kitasatosporales</taxon>
        <taxon>Streptomycetaceae</taxon>
        <taxon>Streptomyces</taxon>
    </lineage>
</organism>
<keyword evidence="4 6" id="KW-0547">Nucleotide-binding</keyword>
<dbReference type="CDD" id="cd02027">
    <property type="entry name" value="APSK"/>
    <property type="match status" value="1"/>
</dbReference>
<keyword evidence="6 7" id="KW-0418">Kinase</keyword>
<dbReference type="PANTHER" id="PTHR42700">
    <property type="entry name" value="SULFATE ADENYLYLTRANSFERASE"/>
    <property type="match status" value="1"/>
</dbReference>
<dbReference type="PANTHER" id="PTHR42700:SF1">
    <property type="entry name" value="SULFATE ADENYLYLTRANSFERASE"/>
    <property type="match status" value="1"/>
</dbReference>
<dbReference type="NCBIfam" id="TIGR00455">
    <property type="entry name" value="apsK"/>
    <property type="match status" value="1"/>
</dbReference>
<accession>A0ABW0DMF5</accession>
<protein>
    <recommendedName>
        <fullName evidence="2 6">Adenylyl-sulfate kinase</fullName>
        <ecNumber evidence="2 6">2.7.1.25</ecNumber>
    </recommendedName>
    <alternativeName>
        <fullName evidence="6">APS kinase</fullName>
    </alternativeName>
    <alternativeName>
        <fullName evidence="6">ATP adenosine-5'-phosphosulfate 3'-phosphotransferase</fullName>
    </alternativeName>
    <alternativeName>
        <fullName evidence="6">Adenosine-5'-phosphosulfate kinase</fullName>
    </alternativeName>
</protein>
<evidence type="ECO:0000256" key="7">
    <source>
        <dbReference type="RuleBase" id="RU004347"/>
    </source>
</evidence>
<name>A0ABW0DMF5_9ACTN</name>
<dbReference type="Gene3D" id="3.40.50.300">
    <property type="entry name" value="P-loop containing nucleotide triphosphate hydrolases"/>
    <property type="match status" value="1"/>
</dbReference>
<comment type="similarity">
    <text evidence="6 7">Belongs to the APS kinase family.</text>
</comment>
<dbReference type="EMBL" id="JBHSKN010000003">
    <property type="protein sequence ID" value="MFC5238934.1"/>
    <property type="molecule type" value="Genomic_DNA"/>
</dbReference>
<evidence type="ECO:0000313" key="9">
    <source>
        <dbReference type="EMBL" id="MFC5238934.1"/>
    </source>
</evidence>
<feature type="domain" description="APS kinase" evidence="8">
    <location>
        <begin position="8"/>
        <end position="159"/>
    </location>
</feature>
<gene>
    <name evidence="6 9" type="primary">cysC</name>
    <name evidence="9" type="ORF">ACFPWV_03215</name>
</gene>
<comment type="caution">
    <text evidence="6">Lacks conserved residue(s) required for the propagation of feature annotation.</text>
</comment>
<evidence type="ECO:0000313" key="10">
    <source>
        <dbReference type="Proteomes" id="UP001596035"/>
    </source>
</evidence>
<keyword evidence="5 6" id="KW-0067">ATP-binding</keyword>
<dbReference type="InterPro" id="IPR002891">
    <property type="entry name" value="APS"/>
</dbReference>
<feature type="binding site" evidence="6">
    <location>
        <begin position="16"/>
        <end position="23"/>
    </location>
    <ligand>
        <name>ATP</name>
        <dbReference type="ChEBI" id="CHEBI:30616"/>
    </ligand>
</feature>
<proteinExistence type="inferred from homology"/>
<comment type="caution">
    <text evidence="9">The sequence shown here is derived from an EMBL/GenBank/DDBJ whole genome shotgun (WGS) entry which is preliminary data.</text>
</comment>
<keyword evidence="3 6" id="KW-0808">Transferase</keyword>
<reference evidence="10" key="1">
    <citation type="journal article" date="2019" name="Int. J. Syst. Evol. Microbiol.">
        <title>The Global Catalogue of Microorganisms (GCM) 10K type strain sequencing project: providing services to taxonomists for standard genome sequencing and annotation.</title>
        <authorList>
            <consortium name="The Broad Institute Genomics Platform"/>
            <consortium name="The Broad Institute Genome Sequencing Center for Infectious Disease"/>
            <person name="Wu L."/>
            <person name="Ma J."/>
        </authorList>
    </citation>
    <scope>NUCLEOTIDE SEQUENCE [LARGE SCALE GENOMIC DNA]</scope>
    <source>
        <strain evidence="10">CGMCC 4.7131</strain>
    </source>
</reference>
<dbReference type="InterPro" id="IPR027417">
    <property type="entry name" value="P-loop_NTPase"/>
</dbReference>
<comment type="function">
    <text evidence="6 7">Catalyzes the synthesis of activated sulfate.</text>
</comment>
<comment type="catalytic activity">
    <reaction evidence="1 6 7">
        <text>adenosine 5'-phosphosulfate + ATP = 3'-phosphoadenylyl sulfate + ADP + H(+)</text>
        <dbReference type="Rhea" id="RHEA:24152"/>
        <dbReference type="ChEBI" id="CHEBI:15378"/>
        <dbReference type="ChEBI" id="CHEBI:30616"/>
        <dbReference type="ChEBI" id="CHEBI:58243"/>
        <dbReference type="ChEBI" id="CHEBI:58339"/>
        <dbReference type="ChEBI" id="CHEBI:456216"/>
        <dbReference type="EC" id="2.7.1.25"/>
    </reaction>
</comment>
<dbReference type="InterPro" id="IPR059117">
    <property type="entry name" value="APS_kinase_dom"/>
</dbReference>
<dbReference type="HAMAP" id="MF_00065">
    <property type="entry name" value="Adenylyl_sulf_kinase"/>
    <property type="match status" value="1"/>
</dbReference>
<dbReference type="Proteomes" id="UP001596035">
    <property type="component" value="Unassembled WGS sequence"/>
</dbReference>
<dbReference type="InterPro" id="IPR050512">
    <property type="entry name" value="Sulf_AdTrans/APS_kinase"/>
</dbReference>
<dbReference type="Pfam" id="PF01583">
    <property type="entry name" value="APS_kinase"/>
    <property type="match status" value="1"/>
</dbReference>
<evidence type="ECO:0000256" key="6">
    <source>
        <dbReference type="HAMAP-Rule" id="MF_00065"/>
    </source>
</evidence>
<evidence type="ECO:0000256" key="4">
    <source>
        <dbReference type="ARBA" id="ARBA00022741"/>
    </source>
</evidence>
<sequence length="197" mass="21019">MTTTARPRGATVWLTGLPSAGKTTVAGLLRDRLRADGRRVEVLDGDEIRRFLTAGLGFSRADRCANVRRVGLVAEVLARNGVVCLVPVIAPYAESRDAVRARHAASATPYFEVYVATPVEVCAARDVKGLYARQAAGMLTGLTGVDDPYEPPTDPALVLRTRAQTPWESADAVHAMLAEHGLTRRAGRVASGVNSRG</sequence>
<dbReference type="SUPFAM" id="SSF52540">
    <property type="entry name" value="P-loop containing nucleoside triphosphate hydrolases"/>
    <property type="match status" value="1"/>
</dbReference>
<keyword evidence="10" id="KW-1185">Reference proteome</keyword>
<dbReference type="RefSeq" id="WP_344565486.1">
    <property type="nucleotide sequence ID" value="NZ_BAAATG010000039.1"/>
</dbReference>
<comment type="pathway">
    <text evidence="6 7">Sulfur metabolism; hydrogen sulfide biosynthesis; sulfite from sulfate: step 2/3.</text>
</comment>
<evidence type="ECO:0000259" key="8">
    <source>
        <dbReference type="Pfam" id="PF01583"/>
    </source>
</evidence>
<evidence type="ECO:0000256" key="5">
    <source>
        <dbReference type="ARBA" id="ARBA00022840"/>
    </source>
</evidence>
<evidence type="ECO:0000256" key="1">
    <source>
        <dbReference type="ARBA" id="ARBA00001823"/>
    </source>
</evidence>
<dbReference type="GO" id="GO:0004020">
    <property type="term" value="F:adenylylsulfate kinase activity"/>
    <property type="evidence" value="ECO:0007669"/>
    <property type="project" value="UniProtKB-EC"/>
</dbReference>
<evidence type="ECO:0000256" key="3">
    <source>
        <dbReference type="ARBA" id="ARBA00022679"/>
    </source>
</evidence>